<evidence type="ECO:0000256" key="1">
    <source>
        <dbReference type="ARBA" id="ARBA00007491"/>
    </source>
</evidence>
<reference evidence="2" key="1">
    <citation type="submission" date="2015-11" db="EMBL/GenBank/DDBJ databases">
        <title>De novo transcriptome assembly of four potential Pierce s Disease insect vectors from Arizona vineyards.</title>
        <authorList>
            <person name="Tassone E.E."/>
        </authorList>
    </citation>
    <scope>NUCLEOTIDE SEQUENCE</scope>
</reference>
<dbReference type="AlphaFoldDB" id="A0A1B6MR03"/>
<dbReference type="InterPro" id="IPR035912">
    <property type="entry name" value="EHR_sf"/>
</dbReference>
<dbReference type="EMBL" id="GEBQ01001625">
    <property type="protein sequence ID" value="JAT38352.1"/>
    <property type="molecule type" value="Transcribed_RNA"/>
</dbReference>
<comment type="similarity">
    <text evidence="1">Belongs to the E(R) family.</text>
</comment>
<organism evidence="2">
    <name type="scientific">Graphocephala atropunctata</name>
    <dbReference type="NCBI Taxonomy" id="36148"/>
    <lineage>
        <taxon>Eukaryota</taxon>
        <taxon>Metazoa</taxon>
        <taxon>Ecdysozoa</taxon>
        <taxon>Arthropoda</taxon>
        <taxon>Hexapoda</taxon>
        <taxon>Insecta</taxon>
        <taxon>Pterygota</taxon>
        <taxon>Neoptera</taxon>
        <taxon>Paraneoptera</taxon>
        <taxon>Hemiptera</taxon>
        <taxon>Auchenorrhyncha</taxon>
        <taxon>Membracoidea</taxon>
        <taxon>Cicadellidae</taxon>
        <taxon>Cicadellinae</taxon>
        <taxon>Cicadellini</taxon>
        <taxon>Graphocephala</taxon>
    </lineage>
</organism>
<protein>
    <recommendedName>
        <fullName evidence="3">Enhancer of rudimentary homolog</fullName>
    </recommendedName>
</protein>
<dbReference type="Gene3D" id="3.30.2260.10">
    <property type="entry name" value="Enhancer of rudimentary"/>
    <property type="match status" value="1"/>
</dbReference>
<dbReference type="PANTHER" id="PTHR12373">
    <property type="entry name" value="ENHANCER OF RUDIMENTARY ERH"/>
    <property type="match status" value="1"/>
</dbReference>
<sequence>MYNSSIPIVANPRQSHCILLVQVGSLATRTFLEYESVTDCILGISKVYEEYLGVAHPLTPQITYNASQLLKFIEDVPDMSCLVYQQASNMYVPYNKLWIMEKVLNHFKRTIGPENIT</sequence>
<evidence type="ECO:0008006" key="3">
    <source>
        <dbReference type="Google" id="ProtNLM"/>
    </source>
</evidence>
<proteinExistence type="inferred from homology"/>
<name>A0A1B6MR03_9HEMI</name>
<dbReference type="SUPFAM" id="SSF143875">
    <property type="entry name" value="ERH-like"/>
    <property type="match status" value="1"/>
</dbReference>
<accession>A0A1B6MR03</accession>
<dbReference type="PANTHER" id="PTHR12373:SF0">
    <property type="entry name" value="ENHANCER OF RUDIMENTARY HOMOLOG"/>
    <property type="match status" value="1"/>
</dbReference>
<gene>
    <name evidence="2" type="ORF">g.7968</name>
</gene>
<dbReference type="InterPro" id="IPR000781">
    <property type="entry name" value="ERH"/>
</dbReference>
<evidence type="ECO:0000313" key="2">
    <source>
        <dbReference type="EMBL" id="JAT38352.1"/>
    </source>
</evidence>
<dbReference type="Pfam" id="PF01133">
    <property type="entry name" value="ER"/>
    <property type="match status" value="1"/>
</dbReference>